<dbReference type="Proteomes" id="UP000250235">
    <property type="component" value="Unassembled WGS sequence"/>
</dbReference>
<evidence type="ECO:0000313" key="2">
    <source>
        <dbReference type="Proteomes" id="UP000250235"/>
    </source>
</evidence>
<dbReference type="EMBL" id="KQ995324">
    <property type="protein sequence ID" value="KZV47051.1"/>
    <property type="molecule type" value="Genomic_DNA"/>
</dbReference>
<sequence>MVSMFKDLESSGLHGFLGCSAAFYEKDLVTFFENATVRGNTVVSSVKEASVNISKEQFAGIFDLPTEGLTSVNDLPANLINDVRRAFSKSGELIKASCKKNEMKVEFRLLNDILAKAITTKAGLFDAVT</sequence>
<reference evidence="1 2" key="1">
    <citation type="journal article" date="2015" name="Proc. Natl. Acad. Sci. U.S.A.">
        <title>The resurrection genome of Boea hygrometrica: A blueprint for survival of dehydration.</title>
        <authorList>
            <person name="Xiao L."/>
            <person name="Yang G."/>
            <person name="Zhang L."/>
            <person name="Yang X."/>
            <person name="Zhao S."/>
            <person name="Ji Z."/>
            <person name="Zhou Q."/>
            <person name="Hu M."/>
            <person name="Wang Y."/>
            <person name="Chen M."/>
            <person name="Xu Y."/>
            <person name="Jin H."/>
            <person name="Xiao X."/>
            <person name="Hu G."/>
            <person name="Bao F."/>
            <person name="Hu Y."/>
            <person name="Wan P."/>
            <person name="Li L."/>
            <person name="Deng X."/>
            <person name="Kuang T."/>
            <person name="Xiang C."/>
            <person name="Zhu J.K."/>
            <person name="Oliver M.J."/>
            <person name="He Y."/>
        </authorList>
    </citation>
    <scope>NUCLEOTIDE SEQUENCE [LARGE SCALE GENOMIC DNA]</scope>
    <source>
        <strain evidence="2">cv. XS01</strain>
    </source>
</reference>
<name>A0A2Z7CIV2_9LAMI</name>
<evidence type="ECO:0000313" key="1">
    <source>
        <dbReference type="EMBL" id="KZV47051.1"/>
    </source>
</evidence>
<protein>
    <submittedName>
        <fullName evidence="1">Uncharacterized protein</fullName>
    </submittedName>
</protein>
<accession>A0A2Z7CIV2</accession>
<keyword evidence="2" id="KW-1185">Reference proteome</keyword>
<proteinExistence type="predicted"/>
<organism evidence="1 2">
    <name type="scientific">Dorcoceras hygrometricum</name>
    <dbReference type="NCBI Taxonomy" id="472368"/>
    <lineage>
        <taxon>Eukaryota</taxon>
        <taxon>Viridiplantae</taxon>
        <taxon>Streptophyta</taxon>
        <taxon>Embryophyta</taxon>
        <taxon>Tracheophyta</taxon>
        <taxon>Spermatophyta</taxon>
        <taxon>Magnoliopsida</taxon>
        <taxon>eudicotyledons</taxon>
        <taxon>Gunneridae</taxon>
        <taxon>Pentapetalae</taxon>
        <taxon>asterids</taxon>
        <taxon>lamiids</taxon>
        <taxon>Lamiales</taxon>
        <taxon>Gesneriaceae</taxon>
        <taxon>Didymocarpoideae</taxon>
        <taxon>Trichosporeae</taxon>
        <taxon>Loxocarpinae</taxon>
        <taxon>Dorcoceras</taxon>
    </lineage>
</organism>
<gene>
    <name evidence="1" type="ORF">F511_33813</name>
</gene>
<dbReference type="AlphaFoldDB" id="A0A2Z7CIV2"/>